<proteinExistence type="predicted"/>
<sequence length="104" mass="12076">RFSFSICPKTASATSGNISNLVENLTKDKFYNTLRFYNEAYLLKLLWQYVFDLSINQMSQKEILNNQTEVLEFLSLWTKKEPIAPNSLWFGVLDLTQSLSQKIS</sequence>
<name>A0A9N9BN47_9GLOM</name>
<keyword evidence="2" id="KW-1185">Reference proteome</keyword>
<evidence type="ECO:0000313" key="2">
    <source>
        <dbReference type="Proteomes" id="UP000789405"/>
    </source>
</evidence>
<dbReference type="Proteomes" id="UP000789405">
    <property type="component" value="Unassembled WGS sequence"/>
</dbReference>
<dbReference type="OrthoDB" id="2435388at2759"/>
<accession>A0A9N9BN47</accession>
<gene>
    <name evidence="1" type="ORF">DERYTH_LOCUS6338</name>
</gene>
<feature type="non-terminal residue" evidence="1">
    <location>
        <position position="1"/>
    </location>
</feature>
<dbReference type="EMBL" id="CAJVPY010002849">
    <property type="protein sequence ID" value="CAG8573792.1"/>
    <property type="molecule type" value="Genomic_DNA"/>
</dbReference>
<reference evidence="1" key="1">
    <citation type="submission" date="2021-06" db="EMBL/GenBank/DDBJ databases">
        <authorList>
            <person name="Kallberg Y."/>
            <person name="Tangrot J."/>
            <person name="Rosling A."/>
        </authorList>
    </citation>
    <scope>NUCLEOTIDE SEQUENCE</scope>
    <source>
        <strain evidence="1">MA453B</strain>
    </source>
</reference>
<evidence type="ECO:0000313" key="1">
    <source>
        <dbReference type="EMBL" id="CAG8573792.1"/>
    </source>
</evidence>
<organism evidence="1 2">
    <name type="scientific">Dentiscutata erythropus</name>
    <dbReference type="NCBI Taxonomy" id="1348616"/>
    <lineage>
        <taxon>Eukaryota</taxon>
        <taxon>Fungi</taxon>
        <taxon>Fungi incertae sedis</taxon>
        <taxon>Mucoromycota</taxon>
        <taxon>Glomeromycotina</taxon>
        <taxon>Glomeromycetes</taxon>
        <taxon>Diversisporales</taxon>
        <taxon>Gigasporaceae</taxon>
        <taxon>Dentiscutata</taxon>
    </lineage>
</organism>
<dbReference type="AlphaFoldDB" id="A0A9N9BN47"/>
<protein>
    <submittedName>
        <fullName evidence="1">13670_t:CDS:1</fullName>
    </submittedName>
</protein>
<comment type="caution">
    <text evidence="1">The sequence shown here is derived from an EMBL/GenBank/DDBJ whole genome shotgun (WGS) entry which is preliminary data.</text>
</comment>